<evidence type="ECO:0000313" key="2">
    <source>
        <dbReference type="EMBL" id="AOE50273.1"/>
    </source>
</evidence>
<sequence>MNQRNCAETVDRMQKGVALGMLICGFTYLAIMAEDLTPKGTFNDVLDLIVMVGVVLTMSVTLFAIWPALKQKLSGRLVTNSEPEGFVSGAMLSSFKNGWIATTFSITMLLSFSSQLEDLGLGIRFYFTTLFAVEVLSVSISFFWITRDDKQEALEE</sequence>
<dbReference type="RefSeq" id="WP_068992188.1">
    <property type="nucleotide sequence ID" value="NZ_CP012418.1"/>
</dbReference>
<evidence type="ECO:0000256" key="1">
    <source>
        <dbReference type="SAM" id="Phobius"/>
    </source>
</evidence>
<name>A0A1B3BBW5_9GAMM</name>
<dbReference type="AlphaFoldDB" id="A0A1B3BBW5"/>
<keyword evidence="3" id="KW-1185">Reference proteome</keyword>
<dbReference type="Proteomes" id="UP000094147">
    <property type="component" value="Chromosome"/>
</dbReference>
<dbReference type="STRING" id="1144748.KS2013_1563"/>
<keyword evidence="1" id="KW-0812">Transmembrane</keyword>
<protein>
    <submittedName>
        <fullName evidence="2">Uncharacterized protein</fullName>
    </submittedName>
</protein>
<dbReference type="EMBL" id="CP012418">
    <property type="protein sequence ID" value="AOE50273.1"/>
    <property type="molecule type" value="Genomic_DNA"/>
</dbReference>
<feature type="transmembrane region" description="Helical" evidence="1">
    <location>
        <begin position="90"/>
        <end position="113"/>
    </location>
</feature>
<evidence type="ECO:0000313" key="3">
    <source>
        <dbReference type="Proteomes" id="UP000094147"/>
    </source>
</evidence>
<feature type="transmembrane region" description="Helical" evidence="1">
    <location>
        <begin position="16"/>
        <end position="33"/>
    </location>
</feature>
<organism evidence="2 3">
    <name type="scientific">Kangiella sediminilitoris</name>
    <dbReference type="NCBI Taxonomy" id="1144748"/>
    <lineage>
        <taxon>Bacteria</taxon>
        <taxon>Pseudomonadati</taxon>
        <taxon>Pseudomonadota</taxon>
        <taxon>Gammaproteobacteria</taxon>
        <taxon>Kangiellales</taxon>
        <taxon>Kangiellaceae</taxon>
        <taxon>Kangiella</taxon>
    </lineage>
</organism>
<keyword evidence="1" id="KW-0472">Membrane</keyword>
<feature type="transmembrane region" description="Helical" evidence="1">
    <location>
        <begin position="125"/>
        <end position="145"/>
    </location>
</feature>
<feature type="transmembrane region" description="Helical" evidence="1">
    <location>
        <begin position="45"/>
        <end position="69"/>
    </location>
</feature>
<dbReference type="KEGG" id="ksd:KS2013_1563"/>
<dbReference type="OrthoDB" id="6195650at2"/>
<proteinExistence type="predicted"/>
<gene>
    <name evidence="2" type="ORF">KS2013_1563</name>
</gene>
<keyword evidence="1" id="KW-1133">Transmembrane helix</keyword>
<reference evidence="3" key="1">
    <citation type="submission" date="2015-08" db="EMBL/GenBank/DDBJ databases">
        <authorList>
            <person name="Kim K.M."/>
        </authorList>
    </citation>
    <scope>NUCLEOTIDE SEQUENCE [LARGE SCALE GENOMIC DNA]</scope>
    <source>
        <strain evidence="3">KCTC 23892</strain>
    </source>
</reference>
<accession>A0A1B3BBW5</accession>